<name>A0ACC2P119_9HYME</name>
<keyword evidence="2" id="KW-1185">Reference proteome</keyword>
<protein>
    <submittedName>
        <fullName evidence="1">Uncharacterized protein</fullName>
    </submittedName>
</protein>
<reference evidence="1" key="1">
    <citation type="submission" date="2023-04" db="EMBL/GenBank/DDBJ databases">
        <title>A chromosome-level genome assembly of the parasitoid wasp Eretmocerus hayati.</title>
        <authorList>
            <person name="Zhong Y."/>
            <person name="Liu S."/>
            <person name="Liu Y."/>
        </authorList>
    </citation>
    <scope>NUCLEOTIDE SEQUENCE</scope>
    <source>
        <strain evidence="1">ZJU_SS_LIU_2023</strain>
    </source>
</reference>
<accession>A0ACC2P119</accession>
<proteinExistence type="predicted"/>
<dbReference type="Proteomes" id="UP001239111">
    <property type="component" value="Chromosome 2"/>
</dbReference>
<sequence>MATLKPKTYVERFYEVIEDYGRLNVGDLLKNILQYCNFAHREELAYDKNNVEKLIEGLQDEVRQGEYMSNLQAEGITSDIIAQQPRLYFGNYSTNQQEFKFCLADKTNLSLLINLITDVSETRRIRESVWSRLSALDVGQKTRPVIIPPGQVMDRNQIESDKKKIIAQITKDDKGKNHHKFDAYLKDKLKDIELEITAEADGNGPRKMVARIKCLICGILMRAGKSKKKESSEGSWTAWNFVLHFLRNSNTSENLAINNENTAEAEVPGQADSALANEDSGNVPWMRFFLHRTPKDASEILKRIPMANQMEKVRSYRLHLMRSQSTIMWS</sequence>
<evidence type="ECO:0000313" key="1">
    <source>
        <dbReference type="EMBL" id="KAJ8677244.1"/>
    </source>
</evidence>
<comment type="caution">
    <text evidence="1">The sequence shown here is derived from an EMBL/GenBank/DDBJ whole genome shotgun (WGS) entry which is preliminary data.</text>
</comment>
<evidence type="ECO:0000313" key="2">
    <source>
        <dbReference type="Proteomes" id="UP001239111"/>
    </source>
</evidence>
<organism evidence="1 2">
    <name type="scientific">Eretmocerus hayati</name>
    <dbReference type="NCBI Taxonomy" id="131215"/>
    <lineage>
        <taxon>Eukaryota</taxon>
        <taxon>Metazoa</taxon>
        <taxon>Ecdysozoa</taxon>
        <taxon>Arthropoda</taxon>
        <taxon>Hexapoda</taxon>
        <taxon>Insecta</taxon>
        <taxon>Pterygota</taxon>
        <taxon>Neoptera</taxon>
        <taxon>Endopterygota</taxon>
        <taxon>Hymenoptera</taxon>
        <taxon>Apocrita</taxon>
        <taxon>Proctotrupomorpha</taxon>
        <taxon>Chalcidoidea</taxon>
        <taxon>Aphelinidae</taxon>
        <taxon>Aphelininae</taxon>
        <taxon>Eretmocerus</taxon>
    </lineage>
</organism>
<dbReference type="EMBL" id="CM056742">
    <property type="protein sequence ID" value="KAJ8677244.1"/>
    <property type="molecule type" value="Genomic_DNA"/>
</dbReference>
<gene>
    <name evidence="1" type="ORF">QAD02_013031</name>
</gene>